<sequence length="98" mass="11138">MNFYRVFSRKPSSLARAKSLVSHTRPYLADFVIPITADLADSGIHQIRPPLRPMTSAEGYNLFPVLRCHCFRWFFGYPRFNSSSQDTIPTACNPKSGL</sequence>
<evidence type="ECO:0000313" key="2">
    <source>
        <dbReference type="Proteomes" id="UP000595140"/>
    </source>
</evidence>
<reference evidence="1 2" key="1">
    <citation type="submission" date="2018-04" db="EMBL/GenBank/DDBJ databases">
        <authorList>
            <person name="Vogel A."/>
        </authorList>
    </citation>
    <scope>NUCLEOTIDE SEQUENCE [LARGE SCALE GENOMIC DNA]</scope>
</reference>
<organism evidence="1 2">
    <name type="scientific">Cuscuta campestris</name>
    <dbReference type="NCBI Taxonomy" id="132261"/>
    <lineage>
        <taxon>Eukaryota</taxon>
        <taxon>Viridiplantae</taxon>
        <taxon>Streptophyta</taxon>
        <taxon>Embryophyta</taxon>
        <taxon>Tracheophyta</taxon>
        <taxon>Spermatophyta</taxon>
        <taxon>Magnoliopsida</taxon>
        <taxon>eudicotyledons</taxon>
        <taxon>Gunneridae</taxon>
        <taxon>Pentapetalae</taxon>
        <taxon>asterids</taxon>
        <taxon>lamiids</taxon>
        <taxon>Solanales</taxon>
        <taxon>Convolvulaceae</taxon>
        <taxon>Cuscuteae</taxon>
        <taxon>Cuscuta</taxon>
        <taxon>Cuscuta subgen. Grammica</taxon>
        <taxon>Cuscuta sect. Cleistogrammica</taxon>
    </lineage>
</organism>
<keyword evidence="2" id="KW-1185">Reference proteome</keyword>
<evidence type="ECO:0000313" key="1">
    <source>
        <dbReference type="EMBL" id="VFQ98304.1"/>
    </source>
</evidence>
<accession>A0A484NEM1</accession>
<dbReference type="AlphaFoldDB" id="A0A484NEM1"/>
<dbReference type="Proteomes" id="UP000595140">
    <property type="component" value="Unassembled WGS sequence"/>
</dbReference>
<proteinExistence type="predicted"/>
<protein>
    <submittedName>
        <fullName evidence="1">Uncharacterized protein</fullName>
    </submittedName>
</protein>
<name>A0A484NEM1_9ASTE</name>
<dbReference type="EMBL" id="OOIL02006581">
    <property type="protein sequence ID" value="VFQ98304.1"/>
    <property type="molecule type" value="Genomic_DNA"/>
</dbReference>
<gene>
    <name evidence="1" type="ORF">CCAM_LOCUS40080</name>
</gene>